<dbReference type="Pfam" id="PF00271">
    <property type="entry name" value="Helicase_C"/>
    <property type="match status" value="1"/>
</dbReference>
<feature type="region of interest" description="Disordered" evidence="14">
    <location>
        <begin position="691"/>
        <end position="716"/>
    </location>
</feature>
<dbReference type="GO" id="GO:0000965">
    <property type="term" value="P:mitochondrial RNA 3'-end processing"/>
    <property type="evidence" value="ECO:0007669"/>
    <property type="project" value="TreeGrafter"/>
</dbReference>
<evidence type="ECO:0000313" key="17">
    <source>
        <dbReference type="Proteomes" id="UP001367676"/>
    </source>
</evidence>
<evidence type="ECO:0000256" key="10">
    <source>
        <dbReference type="ARBA" id="ARBA00022946"/>
    </source>
</evidence>
<dbReference type="PANTHER" id="PTHR12131:SF1">
    <property type="entry name" value="ATP-DEPENDENT RNA HELICASE SUPV3L1, MITOCHONDRIAL-RELATED"/>
    <property type="match status" value="1"/>
</dbReference>
<name>A0AAN9XWJ1_9HEMI</name>
<dbReference type="GO" id="GO:0016787">
    <property type="term" value="F:hydrolase activity"/>
    <property type="evidence" value="ECO:0007669"/>
    <property type="project" value="UniProtKB-KW"/>
</dbReference>
<dbReference type="CDD" id="cd17913">
    <property type="entry name" value="DEXQc_Suv3"/>
    <property type="match status" value="1"/>
</dbReference>
<comment type="similarity">
    <text evidence="4">Belongs to the helicase family.</text>
</comment>
<dbReference type="PROSITE" id="PS51194">
    <property type="entry name" value="HELICASE_CTER"/>
    <property type="match status" value="1"/>
</dbReference>
<keyword evidence="17" id="KW-1185">Reference proteome</keyword>
<dbReference type="InterPro" id="IPR041082">
    <property type="entry name" value="Suv3_C_1"/>
</dbReference>
<dbReference type="EC" id="3.6.4.13" evidence="5"/>
<keyword evidence="8" id="KW-0347">Helicase</keyword>
<comment type="cofactor">
    <cofactor evidence="1">
        <name>Mn(2+)</name>
        <dbReference type="ChEBI" id="CHEBI:29035"/>
    </cofactor>
</comment>
<dbReference type="PANTHER" id="PTHR12131">
    <property type="entry name" value="ATP-DEPENDENT RNA AND DNA HELICASE"/>
    <property type="match status" value="1"/>
</dbReference>
<dbReference type="SMART" id="SM00490">
    <property type="entry name" value="HELICc"/>
    <property type="match status" value="1"/>
</dbReference>
<evidence type="ECO:0000256" key="7">
    <source>
        <dbReference type="ARBA" id="ARBA00022801"/>
    </source>
</evidence>
<evidence type="ECO:0000256" key="6">
    <source>
        <dbReference type="ARBA" id="ARBA00022741"/>
    </source>
</evidence>
<dbReference type="SUPFAM" id="SSF52540">
    <property type="entry name" value="P-loop containing nucleoside triphosphate hydrolases"/>
    <property type="match status" value="2"/>
</dbReference>
<evidence type="ECO:0000256" key="12">
    <source>
        <dbReference type="ARBA" id="ARBA00047984"/>
    </source>
</evidence>
<sequence>MSYRLKSDDFNLSSLFIPIPVKSNPDDINVGAELTGDLKKTDLIRILNKFYQTPEVKMVLQENGLDNYLQQQVYVEFRKFCSEVKNLPVDLHITISDILQGAGNVTDMLPFFLRHARQMFPHLECMDDLKKISDLRNPAIWYPEARKRKRKIIFHAGPTNSGKTYQALQRFLNSKSGIYCGPLKLLAAEVFKKANEHGTPCDLVTGEERKYAINADNPASHVSCTVEMSSVMHEYEVAVIDEIQLLRDPMRGWAWTRALLGIVADEVHVCGEEGAVDLVRSIMSTTDENVEVFKYNRLTDLHVENHAVRNLDNIQDGDCIVCFSKNDVYSVSTGIESRGKEVSVIYGALPPGTKLAQAQKFNDPTSSCKVLVATDAIGMGLNLSIRRVIFYSLVKPTTNEKGEKSMDFISVSQAKQIAGRAGRYGTQYETGYVTTFRPDDLPKLKELVSQTPEPIDKAGIHPTAEQIELYSYHLQQSSLSNLIDIFIYLSTVDDSLYFLCAIEDFKFLANMIQHIPLNLRARYMFCCAPINRRMPFVCSMFRKYAIQYSKNEPITFEWICRQIGWPLTLPKNILALVHLEMVFDVLDLYLWFSYRFPDIFVEPEPVRHIQAQLDSLIQQGVVQITRLLKNSDRSNAIHIEDDVDEPVDTKEVAHGKGNLTKRLLREGLLTPEILEQLQKEWINENRDIKVKTVKTSSSPSTHSTPPPRTVKPRKKR</sequence>
<keyword evidence="7" id="KW-0378">Hydrolase</keyword>
<evidence type="ECO:0000256" key="5">
    <source>
        <dbReference type="ARBA" id="ARBA00012552"/>
    </source>
</evidence>
<comment type="caution">
    <text evidence="16">The sequence shown here is derived from an EMBL/GenBank/DDBJ whole genome shotgun (WGS) entry which is preliminary data.</text>
</comment>
<feature type="domain" description="Helicase C-terminal" evidence="15">
    <location>
        <begin position="306"/>
        <end position="471"/>
    </location>
</feature>
<keyword evidence="11" id="KW-0496">Mitochondrion</keyword>
<protein>
    <recommendedName>
        <fullName evidence="13">ATP-dependent RNA helicase SUV3 homolog, mitochondrial</fullName>
        <ecNumber evidence="5">3.6.4.13</ecNumber>
    </recommendedName>
</protein>
<keyword evidence="6" id="KW-0547">Nucleotide-binding</keyword>
<feature type="compositionally biased region" description="Low complexity" evidence="14">
    <location>
        <begin position="693"/>
        <end position="703"/>
    </location>
</feature>
<dbReference type="InterPro" id="IPR050699">
    <property type="entry name" value="RNA-DNA_Helicase"/>
</dbReference>
<dbReference type="FunFam" id="3.40.50.300:FF:000269">
    <property type="entry name" value="ATP-dependent RNA helicase SUPV3L1, mitochondrial"/>
    <property type="match status" value="1"/>
</dbReference>
<evidence type="ECO:0000313" key="16">
    <source>
        <dbReference type="EMBL" id="KAK7570774.1"/>
    </source>
</evidence>
<dbReference type="InterPro" id="IPR027417">
    <property type="entry name" value="P-loop_NTPase"/>
</dbReference>
<comment type="cofactor">
    <cofactor evidence="2">
        <name>Mg(2+)</name>
        <dbReference type="ChEBI" id="CHEBI:18420"/>
    </cofactor>
</comment>
<evidence type="ECO:0000256" key="4">
    <source>
        <dbReference type="ARBA" id="ARBA00008708"/>
    </source>
</evidence>
<keyword evidence="10" id="KW-0809">Transit peptide</keyword>
<dbReference type="Pfam" id="PF22527">
    <property type="entry name" value="DEXQc_Suv3"/>
    <property type="match status" value="1"/>
</dbReference>
<evidence type="ECO:0000259" key="15">
    <source>
        <dbReference type="PROSITE" id="PS51194"/>
    </source>
</evidence>
<evidence type="ECO:0000256" key="13">
    <source>
        <dbReference type="ARBA" id="ARBA00069703"/>
    </source>
</evidence>
<dbReference type="GO" id="GO:0045025">
    <property type="term" value="C:mitochondrial degradosome"/>
    <property type="evidence" value="ECO:0007669"/>
    <property type="project" value="TreeGrafter"/>
</dbReference>
<comment type="catalytic activity">
    <reaction evidence="12">
        <text>ATP + H2O = ADP + phosphate + H(+)</text>
        <dbReference type="Rhea" id="RHEA:13065"/>
        <dbReference type="ChEBI" id="CHEBI:15377"/>
        <dbReference type="ChEBI" id="CHEBI:15378"/>
        <dbReference type="ChEBI" id="CHEBI:30616"/>
        <dbReference type="ChEBI" id="CHEBI:43474"/>
        <dbReference type="ChEBI" id="CHEBI:456216"/>
        <dbReference type="EC" id="3.6.4.13"/>
    </reaction>
</comment>
<dbReference type="FunFam" id="1.20.58.1080:FF:000001">
    <property type="entry name" value="ATP-dependent RNA helicase SUPV3L1, mitochondrial"/>
    <property type="match status" value="1"/>
</dbReference>
<dbReference type="Gene3D" id="1.20.272.40">
    <property type="match status" value="1"/>
</dbReference>
<proteinExistence type="inferred from homology"/>
<dbReference type="Gene3D" id="1.20.58.1080">
    <property type="match status" value="1"/>
</dbReference>
<dbReference type="EMBL" id="JBBCAQ010000043">
    <property type="protein sequence ID" value="KAK7570774.1"/>
    <property type="molecule type" value="Genomic_DNA"/>
</dbReference>
<dbReference type="AlphaFoldDB" id="A0AAN9XWJ1"/>
<dbReference type="InterPro" id="IPR055206">
    <property type="entry name" value="DEXQc_SUV3"/>
</dbReference>
<gene>
    <name evidence="16" type="ORF">V9T40_010141</name>
</gene>
<dbReference type="InterPro" id="IPR022192">
    <property type="entry name" value="SUV3_C"/>
</dbReference>
<reference evidence="16 17" key="1">
    <citation type="submission" date="2024-03" db="EMBL/GenBank/DDBJ databases">
        <title>Adaptation during the transition from Ophiocordyceps entomopathogen to insect associate is accompanied by gene loss and intensified selection.</title>
        <authorList>
            <person name="Ward C.M."/>
            <person name="Onetto C.A."/>
            <person name="Borneman A.R."/>
        </authorList>
    </citation>
    <scope>NUCLEOTIDE SEQUENCE [LARGE SCALE GENOMIC DNA]</scope>
    <source>
        <strain evidence="16">AWRI1</strain>
        <tissue evidence="16">Single Adult Female</tissue>
    </source>
</reference>
<evidence type="ECO:0000256" key="2">
    <source>
        <dbReference type="ARBA" id="ARBA00001946"/>
    </source>
</evidence>
<comment type="subcellular location">
    <subcellularLocation>
        <location evidence="3">Mitochondrion</location>
    </subcellularLocation>
</comment>
<dbReference type="Pfam" id="PF18114">
    <property type="entry name" value="Suv3_N"/>
    <property type="match status" value="1"/>
</dbReference>
<dbReference type="InterPro" id="IPR044774">
    <property type="entry name" value="Suv3_DEXQc"/>
</dbReference>
<keyword evidence="9" id="KW-0067">ATP-binding</keyword>
<evidence type="ECO:0000256" key="3">
    <source>
        <dbReference type="ARBA" id="ARBA00004173"/>
    </source>
</evidence>
<dbReference type="FunFam" id="3.40.50.300:FF:000446">
    <property type="entry name" value="ATP-dependent RNA helicase SUPV3L1, mitochondrial"/>
    <property type="match status" value="1"/>
</dbReference>
<dbReference type="GO" id="GO:0003724">
    <property type="term" value="F:RNA helicase activity"/>
    <property type="evidence" value="ECO:0007669"/>
    <property type="project" value="UniProtKB-EC"/>
</dbReference>
<accession>A0AAN9XWJ1</accession>
<evidence type="ECO:0000256" key="9">
    <source>
        <dbReference type="ARBA" id="ARBA00022840"/>
    </source>
</evidence>
<evidence type="ECO:0000256" key="1">
    <source>
        <dbReference type="ARBA" id="ARBA00001936"/>
    </source>
</evidence>
<dbReference type="Gene3D" id="1.10.1740.140">
    <property type="match status" value="1"/>
</dbReference>
<dbReference type="Pfam" id="PF18147">
    <property type="entry name" value="Suv3_C_1"/>
    <property type="match status" value="1"/>
</dbReference>
<dbReference type="Pfam" id="PF12513">
    <property type="entry name" value="SUV3_C"/>
    <property type="match status" value="1"/>
</dbReference>
<organism evidence="16 17">
    <name type="scientific">Parthenolecanium corni</name>
    <dbReference type="NCBI Taxonomy" id="536013"/>
    <lineage>
        <taxon>Eukaryota</taxon>
        <taxon>Metazoa</taxon>
        <taxon>Ecdysozoa</taxon>
        <taxon>Arthropoda</taxon>
        <taxon>Hexapoda</taxon>
        <taxon>Insecta</taxon>
        <taxon>Pterygota</taxon>
        <taxon>Neoptera</taxon>
        <taxon>Paraneoptera</taxon>
        <taxon>Hemiptera</taxon>
        <taxon>Sternorrhyncha</taxon>
        <taxon>Coccoidea</taxon>
        <taxon>Coccidae</taxon>
        <taxon>Parthenolecanium</taxon>
    </lineage>
</organism>
<dbReference type="Gene3D" id="3.40.50.300">
    <property type="entry name" value="P-loop containing nucleotide triphosphate hydrolases"/>
    <property type="match status" value="2"/>
</dbReference>
<dbReference type="InterPro" id="IPR001650">
    <property type="entry name" value="Helicase_C-like"/>
</dbReference>
<dbReference type="InterPro" id="IPR041453">
    <property type="entry name" value="Suv3_N"/>
</dbReference>
<dbReference type="CDD" id="cd18805">
    <property type="entry name" value="SF2_C_suv3"/>
    <property type="match status" value="1"/>
</dbReference>
<dbReference type="GO" id="GO:0005524">
    <property type="term" value="F:ATP binding"/>
    <property type="evidence" value="ECO:0007669"/>
    <property type="project" value="UniProtKB-KW"/>
</dbReference>
<evidence type="ECO:0000256" key="14">
    <source>
        <dbReference type="SAM" id="MobiDB-lite"/>
    </source>
</evidence>
<dbReference type="Proteomes" id="UP001367676">
    <property type="component" value="Unassembled WGS sequence"/>
</dbReference>
<evidence type="ECO:0000256" key="8">
    <source>
        <dbReference type="ARBA" id="ARBA00022806"/>
    </source>
</evidence>
<evidence type="ECO:0000256" key="11">
    <source>
        <dbReference type="ARBA" id="ARBA00023128"/>
    </source>
</evidence>